<dbReference type="AlphaFoldDB" id="A0A327Q211"/>
<dbReference type="RefSeq" id="WP_111600249.1">
    <property type="nucleotide sequence ID" value="NZ_QLLL01000012.1"/>
</dbReference>
<dbReference type="InterPro" id="IPR011990">
    <property type="entry name" value="TPR-like_helical_dom_sf"/>
</dbReference>
<dbReference type="OrthoDB" id="638548at2"/>
<accession>A0A327Q211</accession>
<dbReference type="InterPro" id="IPR050498">
    <property type="entry name" value="Ycf3"/>
</dbReference>
<evidence type="ECO:0000313" key="5">
    <source>
        <dbReference type="EMBL" id="RAI98505.1"/>
    </source>
</evidence>
<protein>
    <submittedName>
        <fullName evidence="5">Tetratricopeptide repeat protein</fullName>
    </submittedName>
</protein>
<sequence>MNIRNRLLIAGGFLFLANGAMAQSVDDGLKKIYYGNFAQAKQEFEKVVAAKPTDDRGFYYLGFSQLGLEDRPGAEATFQKGLTAIPNSPLLQVGLGRMDLIKGNAAAARQKFDAATAATNGKNGDVARAIADANTETKGGDRPFALATMLKLFDNTGIKKKDQYTPTAADYIELGDAYRFLGGENGGKAIEAYDKAIELDPKNAEAVMKQGLVNYNAKLLQAAVNDFTKATQVDPQYAPAYYELYQFYFTQKQGQFDLPKAKQYLQKYLEVADPQDRIKNEYFLSSIMFFDHDYAGAITKAQSLLPIANEGYKTKLTRLIADAYLQKGDSINAKKTMDTYVSTVGESKLEPLDYKLLSEIYSRQKLADSAAQVANDQKALAYLEKFASLDTTQDVDRIESVAKAFTNARVFDKAGDWYQKLVDFKLKNKENPTAIDYYNVGLSYYRASASEARTDTNMLNKADVAFAALSDKFPDLTTGYYWRGMANAGKDVEAKTGVALPYFAKYISMAEGDPAKNKAGLIKAYTYSMVYYYNKDDKAQMQAFMQKLEPLDPTSEALRQIKDIMRTPAGNTAPRSGTRSTGTR</sequence>
<comment type="caution">
    <text evidence="5">The sequence shown here is derived from an EMBL/GenBank/DDBJ whole genome shotgun (WGS) entry which is preliminary data.</text>
</comment>
<name>A0A327Q211_9BACT</name>
<keyword evidence="1" id="KW-0677">Repeat</keyword>
<dbReference type="Gene3D" id="1.25.40.10">
    <property type="entry name" value="Tetratricopeptide repeat domain"/>
    <property type="match status" value="3"/>
</dbReference>
<keyword evidence="4" id="KW-0732">Signal</keyword>
<dbReference type="Pfam" id="PF13181">
    <property type="entry name" value="TPR_8"/>
    <property type="match status" value="1"/>
</dbReference>
<dbReference type="PROSITE" id="PS50005">
    <property type="entry name" value="TPR"/>
    <property type="match status" value="1"/>
</dbReference>
<feature type="chain" id="PRO_5016370678" evidence="4">
    <location>
        <begin position="23"/>
        <end position="584"/>
    </location>
</feature>
<evidence type="ECO:0000256" key="3">
    <source>
        <dbReference type="PROSITE-ProRule" id="PRU00339"/>
    </source>
</evidence>
<evidence type="ECO:0000313" key="6">
    <source>
        <dbReference type="Proteomes" id="UP000249547"/>
    </source>
</evidence>
<dbReference type="EMBL" id="QLLL01000012">
    <property type="protein sequence ID" value="RAI98505.1"/>
    <property type="molecule type" value="Genomic_DNA"/>
</dbReference>
<dbReference type="PANTHER" id="PTHR44858:SF1">
    <property type="entry name" value="UDP-N-ACETYLGLUCOSAMINE--PEPTIDE N-ACETYLGLUCOSAMINYLTRANSFERASE SPINDLY-RELATED"/>
    <property type="match status" value="1"/>
</dbReference>
<dbReference type="PANTHER" id="PTHR44858">
    <property type="entry name" value="TETRATRICOPEPTIDE REPEAT PROTEIN 6"/>
    <property type="match status" value="1"/>
</dbReference>
<evidence type="ECO:0000256" key="4">
    <source>
        <dbReference type="SAM" id="SignalP"/>
    </source>
</evidence>
<evidence type="ECO:0000256" key="1">
    <source>
        <dbReference type="ARBA" id="ARBA00022737"/>
    </source>
</evidence>
<reference evidence="5 6" key="1">
    <citation type="submission" date="2018-06" db="EMBL/GenBank/DDBJ databases">
        <title>Genomic Encyclopedia of Archaeal and Bacterial Type Strains, Phase II (KMG-II): from individual species to whole genera.</title>
        <authorList>
            <person name="Goeker M."/>
        </authorList>
    </citation>
    <scope>NUCLEOTIDE SEQUENCE [LARGE SCALE GENOMIC DNA]</scope>
    <source>
        <strain evidence="5 6">DSM 23857</strain>
    </source>
</reference>
<keyword evidence="6" id="KW-1185">Reference proteome</keyword>
<dbReference type="InterPro" id="IPR019734">
    <property type="entry name" value="TPR_rpt"/>
</dbReference>
<proteinExistence type="predicted"/>
<dbReference type="SMART" id="SM00028">
    <property type="entry name" value="TPR"/>
    <property type="match status" value="3"/>
</dbReference>
<feature type="signal peptide" evidence="4">
    <location>
        <begin position="1"/>
        <end position="22"/>
    </location>
</feature>
<organism evidence="5 6">
    <name type="scientific">Chitinophaga skermanii</name>
    <dbReference type="NCBI Taxonomy" id="331697"/>
    <lineage>
        <taxon>Bacteria</taxon>
        <taxon>Pseudomonadati</taxon>
        <taxon>Bacteroidota</taxon>
        <taxon>Chitinophagia</taxon>
        <taxon>Chitinophagales</taxon>
        <taxon>Chitinophagaceae</taxon>
        <taxon>Chitinophaga</taxon>
    </lineage>
</organism>
<evidence type="ECO:0000256" key="2">
    <source>
        <dbReference type="ARBA" id="ARBA00022803"/>
    </source>
</evidence>
<keyword evidence="2 3" id="KW-0802">TPR repeat</keyword>
<feature type="repeat" description="TPR" evidence="3">
    <location>
        <begin position="204"/>
        <end position="237"/>
    </location>
</feature>
<dbReference type="SUPFAM" id="SSF48452">
    <property type="entry name" value="TPR-like"/>
    <property type="match status" value="2"/>
</dbReference>
<gene>
    <name evidence="5" type="ORF">LX64_04867</name>
</gene>
<dbReference type="Proteomes" id="UP000249547">
    <property type="component" value="Unassembled WGS sequence"/>
</dbReference>